<dbReference type="eggNOG" id="ENOG502RXJV">
    <property type="taxonomic scope" value="Eukaryota"/>
</dbReference>
<feature type="transmembrane region" description="Helical" evidence="2">
    <location>
        <begin position="7"/>
        <end position="27"/>
    </location>
</feature>
<dbReference type="Proteomes" id="UP000054988">
    <property type="component" value="Unassembled WGS sequence"/>
</dbReference>
<reference evidence="4 5" key="1">
    <citation type="submission" date="2015-12" db="EMBL/GenBank/DDBJ databases">
        <title>Draft genome sequence of Moniliophthora roreri, the causal agent of frosty pod rot of cacao.</title>
        <authorList>
            <person name="Aime M.C."/>
            <person name="Diaz-Valderrama J.R."/>
            <person name="Kijpornyongpan T."/>
            <person name="Phillips-Mora W."/>
        </authorList>
    </citation>
    <scope>NUCLEOTIDE SEQUENCE [LARGE SCALE GENOMIC DNA]</scope>
    <source>
        <strain evidence="4 5">MCA 2952</strain>
    </source>
</reference>
<dbReference type="FunFam" id="3.30.70.100:FF:000004">
    <property type="entry name" value="NIPSNAP family protein"/>
    <property type="match status" value="1"/>
</dbReference>
<keyword evidence="2" id="KW-1133">Transmembrane helix</keyword>
<gene>
    <name evidence="4" type="ORF">WG66_17233</name>
</gene>
<dbReference type="Gene3D" id="3.30.70.100">
    <property type="match status" value="2"/>
</dbReference>
<dbReference type="PANTHER" id="PTHR21017:SF17">
    <property type="entry name" value="PROTEIN NIPSNAP"/>
    <property type="match status" value="1"/>
</dbReference>
<dbReference type="InterPro" id="IPR029044">
    <property type="entry name" value="Nucleotide-diphossugar_trans"/>
</dbReference>
<evidence type="ECO:0000256" key="2">
    <source>
        <dbReference type="SAM" id="Phobius"/>
    </source>
</evidence>
<dbReference type="SUPFAM" id="SSF54909">
    <property type="entry name" value="Dimeric alpha+beta barrel"/>
    <property type="match status" value="2"/>
</dbReference>
<dbReference type="Pfam" id="PF07978">
    <property type="entry name" value="NIPSNAP"/>
    <property type="match status" value="1"/>
</dbReference>
<accession>A0A0W0F1L5</accession>
<dbReference type="EMBL" id="LATX01002393">
    <property type="protein sequence ID" value="KTB30219.1"/>
    <property type="molecule type" value="Genomic_DNA"/>
</dbReference>
<dbReference type="SUPFAM" id="SSF53448">
    <property type="entry name" value="Nucleotide-diphospho-sugar transferases"/>
    <property type="match status" value="1"/>
</dbReference>
<comment type="caution">
    <text evidence="4">The sequence shown here is derived from an EMBL/GenBank/DDBJ whole genome shotgun (WGS) entry which is preliminary data.</text>
</comment>
<dbReference type="AlphaFoldDB" id="A0A0W0F1L5"/>
<feature type="domain" description="NIPSNAP" evidence="3">
    <location>
        <begin position="643"/>
        <end position="740"/>
    </location>
</feature>
<evidence type="ECO:0000313" key="5">
    <source>
        <dbReference type="Proteomes" id="UP000054988"/>
    </source>
</evidence>
<evidence type="ECO:0000259" key="3">
    <source>
        <dbReference type="Pfam" id="PF07978"/>
    </source>
</evidence>
<evidence type="ECO:0000256" key="1">
    <source>
        <dbReference type="ARBA" id="ARBA00005291"/>
    </source>
</evidence>
<dbReference type="InterPro" id="IPR011008">
    <property type="entry name" value="Dimeric_a/b-barrel"/>
</dbReference>
<sequence length="742" mass="83973">MRCISICWNIFSIAVALIAILVLHYGLRISAPDGPVESQLVWPVSFLPSVKPSLERLSYHHLPPPKVGTADVTAIILNWSRFSNVVGIVSVLCSPALDGTIASIVVWNNNPTTLLKEEEFAQCSHKVKLFNSPENAYFRARFEACAVASTPFCFIQDDDYLVLPEVIYTLRARASESSVSGIFLAPPHEVLFGSLMHVMVEPHIHTSFSWLGYGSIIRRSEAQAFLELMHSLNVTDEEFRMADNYFSILRNVFPETWFDQGIELGGGEPFTVGEEGNERNRRHIHRAAELLDSILLCENLPCIPELQDAISFVNLESSSPSPVSRAPCAGTSCLFETSVRLIYKELHIESSAARHLLDMQTKNSLLIGESEKKDYTRHPPSHAVDGDPRTAFCHANDTREGEFISLMSFGARPLWNRIEFALLVSPAMEAIVRSSTFESLDSGVFSIIDSQAECNDVMVGMTPLKECHVGITVPAPRGSYGFKMVFMEVLTAWVSRSKESRGKRNITGKYKQQVLPVLSLKNLYSTLDSWDVENMYMDLRSDKTKEYKEAAEKYYMGLVEDPRLHVKLTGSWETSVGDQDTFFHILEYENYGGYDNTTQLVRTSEHLNSYQAMLPYINSRSCQLNQEFAFFPTAPPHAQGGIFELRTYQLVPGTLLEWENTWRRGIEARRKFVAPVGAWFSQVGRLHQVHHMWQYESLQHRKEVREKAWQVDGWAETVDKTAQLAKTMDSFILHPLSYSPLK</sequence>
<dbReference type="PANTHER" id="PTHR21017">
    <property type="entry name" value="NIPSNAP-RELATED"/>
    <property type="match status" value="1"/>
</dbReference>
<evidence type="ECO:0000313" key="4">
    <source>
        <dbReference type="EMBL" id="KTB30219.1"/>
    </source>
</evidence>
<keyword evidence="2" id="KW-0472">Membrane</keyword>
<organism evidence="4 5">
    <name type="scientific">Moniliophthora roreri</name>
    <name type="common">Frosty pod rot fungus</name>
    <name type="synonym">Monilia roreri</name>
    <dbReference type="NCBI Taxonomy" id="221103"/>
    <lineage>
        <taxon>Eukaryota</taxon>
        <taxon>Fungi</taxon>
        <taxon>Dikarya</taxon>
        <taxon>Basidiomycota</taxon>
        <taxon>Agaricomycotina</taxon>
        <taxon>Agaricomycetes</taxon>
        <taxon>Agaricomycetidae</taxon>
        <taxon>Agaricales</taxon>
        <taxon>Marasmiineae</taxon>
        <taxon>Marasmiaceae</taxon>
        <taxon>Moniliophthora</taxon>
    </lineage>
</organism>
<dbReference type="InterPro" id="IPR051557">
    <property type="entry name" value="NipSnap_domain"/>
</dbReference>
<proteinExistence type="inferred from homology"/>
<protein>
    <recommendedName>
        <fullName evidence="3">NIPSNAP domain-containing protein</fullName>
    </recommendedName>
</protein>
<keyword evidence="2" id="KW-0812">Transmembrane</keyword>
<dbReference type="GO" id="GO:0005739">
    <property type="term" value="C:mitochondrion"/>
    <property type="evidence" value="ECO:0007669"/>
    <property type="project" value="TreeGrafter"/>
</dbReference>
<comment type="similarity">
    <text evidence="1">Belongs to the NipSnap family.</text>
</comment>
<dbReference type="GO" id="GO:0000423">
    <property type="term" value="P:mitophagy"/>
    <property type="evidence" value="ECO:0007669"/>
    <property type="project" value="UniProtKB-ARBA"/>
</dbReference>
<name>A0A0W0F1L5_MONRR</name>
<dbReference type="InterPro" id="IPR012577">
    <property type="entry name" value="NIPSNAP"/>
</dbReference>